<dbReference type="STRING" id="1334022.SAMN04487907_10415"/>
<dbReference type="RefSeq" id="WP_092542384.1">
    <property type="nucleotide sequence ID" value="NZ_FOKV01000004.1"/>
</dbReference>
<reference evidence="5" key="1">
    <citation type="submission" date="2016-10" db="EMBL/GenBank/DDBJ databases">
        <authorList>
            <person name="Varghese N."/>
            <person name="Submissions S."/>
        </authorList>
    </citation>
    <scope>NUCLEOTIDE SEQUENCE [LARGE SCALE GENOMIC DNA]</scope>
    <source>
        <strain evidence="5">DSM 24499</strain>
    </source>
</reference>
<feature type="transmembrane region" description="Helical" evidence="1">
    <location>
        <begin position="527"/>
        <end position="548"/>
    </location>
</feature>
<dbReference type="AlphaFoldDB" id="A0A1I1IWL2"/>
<evidence type="ECO:0000259" key="2">
    <source>
        <dbReference type="Pfam" id="PF09822"/>
    </source>
</evidence>
<proteinExistence type="predicted"/>
<name>A0A1I1IWL2_9FLAO</name>
<dbReference type="EMBL" id="FOKV01000004">
    <property type="protein sequence ID" value="SFC38093.1"/>
    <property type="molecule type" value="Genomic_DNA"/>
</dbReference>
<dbReference type="InterPro" id="IPR019863">
    <property type="entry name" value="Motility-assoc_ABC-rel_GldG"/>
</dbReference>
<dbReference type="InterPro" id="IPR019196">
    <property type="entry name" value="ABC_transp_unknown"/>
</dbReference>
<dbReference type="InterPro" id="IPR055396">
    <property type="entry name" value="DUF7088"/>
</dbReference>
<dbReference type="Proteomes" id="UP000199438">
    <property type="component" value="Unassembled WGS sequence"/>
</dbReference>
<keyword evidence="1" id="KW-0812">Transmembrane</keyword>
<dbReference type="NCBIfam" id="TIGR03521">
    <property type="entry name" value="GldG"/>
    <property type="match status" value="1"/>
</dbReference>
<evidence type="ECO:0000259" key="3">
    <source>
        <dbReference type="Pfam" id="PF23357"/>
    </source>
</evidence>
<dbReference type="Pfam" id="PF09822">
    <property type="entry name" value="ABC_transp_aux"/>
    <property type="match status" value="1"/>
</dbReference>
<gene>
    <name evidence="4" type="ORF">SAMN04487907_10415</name>
</gene>
<evidence type="ECO:0000313" key="5">
    <source>
        <dbReference type="Proteomes" id="UP000199438"/>
    </source>
</evidence>
<protein>
    <submittedName>
        <fullName evidence="4">Protein involved in gliding motility GldG</fullName>
    </submittedName>
</protein>
<keyword evidence="1" id="KW-1133">Transmembrane helix</keyword>
<feature type="domain" description="ABC-type uncharacterised transport system" evidence="2">
    <location>
        <begin position="188"/>
        <end position="492"/>
    </location>
</feature>
<sequence>MKQFSKYKSVVLFIVILVAVNFAASQYFERLDLTQDKRYTLSKASEEIIEDIEEPIIIDVFLKGDFPSEFKRLQNETRQILEEYAAKNSNIVFNFIDPLAEGANAQQVAQQFYQMGMSPARVNVMENGQNSETIIFPWAMANLGQKSVKIGLLKNQLGSSDEDRVTNSVQQLEYAFTDAISKLIYPRKKKIAVMRGNGELPNPNIADFVKTLQQYYFMAPFTLDSAAVDPQKTLQELKEYDLIIEAKPTEAYTENEKYILDQYTMNGGKSLWLIESVAMEKDSLLNPSGTAFALPQDLNLGDFFFSYGIRINPSLVNDMYSAPIILATGNGNDTRFNPYPWFYSPLTSSPNDHPIINNIEAVKFDFANPIDTLKNSLQKTVLLSSSPRSKIEGTPREISLDIVGEEPDIASYTNGEQALAVLLEGEFTSVYNNRLKPFEIQDNLNKSKPTEMLVISDGDVIKNDLQQGAPLELGFQKYTGTTYGNKEFLLNAVNYMLDDRGLMDIRTKKVTIAFLDPQKTAAERTTWQLINIALPLFILGIFALLYNWSRRRKYTRKK</sequence>
<dbReference type="Pfam" id="PF23357">
    <property type="entry name" value="DUF7088"/>
    <property type="match status" value="1"/>
</dbReference>
<accession>A0A1I1IWL2</accession>
<evidence type="ECO:0000256" key="1">
    <source>
        <dbReference type="SAM" id="Phobius"/>
    </source>
</evidence>
<evidence type="ECO:0000313" key="4">
    <source>
        <dbReference type="EMBL" id="SFC38093.1"/>
    </source>
</evidence>
<dbReference type="OrthoDB" id="9777219at2"/>
<organism evidence="4 5">
    <name type="scientific">Zunongwangia mangrovi</name>
    <dbReference type="NCBI Taxonomy" id="1334022"/>
    <lineage>
        <taxon>Bacteria</taxon>
        <taxon>Pseudomonadati</taxon>
        <taxon>Bacteroidota</taxon>
        <taxon>Flavobacteriia</taxon>
        <taxon>Flavobacteriales</taxon>
        <taxon>Flavobacteriaceae</taxon>
        <taxon>Zunongwangia</taxon>
    </lineage>
</organism>
<keyword evidence="1" id="KW-0472">Membrane</keyword>
<keyword evidence="5" id="KW-1185">Reference proteome</keyword>
<feature type="domain" description="DUF7088" evidence="3">
    <location>
        <begin position="35"/>
        <end position="141"/>
    </location>
</feature>